<dbReference type="SUPFAM" id="SSF49758">
    <property type="entry name" value="Calpain large subunit, middle domain (domain III)"/>
    <property type="match status" value="3"/>
</dbReference>
<dbReference type="GO" id="GO:0004198">
    <property type="term" value="F:calcium-dependent cysteine-type endopeptidase activity"/>
    <property type="evidence" value="ECO:0007669"/>
    <property type="project" value="InterPro"/>
</dbReference>
<dbReference type="InterPro" id="IPR038765">
    <property type="entry name" value="Papain-like_cys_pep_sf"/>
</dbReference>
<sequence>MSSREGSPSRPGTSGGKVLRGRSDALVSVANRLRSPMYVSDRALPPEDVTVNTIEGLLRIPSLASGRTEEQLVASYCGEDGLVIDPDFPPGVSSLYPDVNQPPASAPSNVTWRRVSGTLYFPTGKTPRLLQGVLDSGSLLGALAAVSASRGGELLLDLIVSDDAAPHGAYTFQFFKHGCWQAVVVDNYLPCVSGEERLAFACSAVVGELWPSLLEKAYAKIHGSYYALSGGCVHEALVDLTGGVGFKVRTDTEAGAAAIREGNLWADLQGWLAARSIVACVARRKGQLRNRFRPDRPPSPHGGGDEPLPSDDSDSGPYGLLYNQVYSILEVRSVGDSSSGQPIQLVRLHCPWPRGMWNGPWALGSPQWDLPALSPHMDSFRATWDDESTFWMPFPDFAATFNRIHVCRMFSPTWHQLTLHCGWQGPSAGGPYYLQPADPAFPATGAAPAADRASGASSPVQGAGGGGGGGGGSGSGSGGGGGLSSTWCCNPQFRLTVRKACEVVVCLGQQDPTVSYRAHVPKRHRKRAIGLQVLKVPLESLGRRWEIRPGEAVASLPLSTSREVVASFRASPDYAYVVVPHAGRAGEEGAFILRTLSASPLEVEQLPAPLCLVVGGQWTGFLTGGGRSCPTWGSNPQYMVSCSQRAQVVASLTRLDLKYALIKAPRDPALDLDLVLARPEQGPDGPGRRAAVRDPDLVAAAQQQQLAGSNEEVVMSVVLEPETPYVLVPSIATPGIEGPYELRLMSGVPLELVPLPEMQCMQLGGEWSPETAGGCNVNPLWRRNPKFHIVLTSFGRVRITLSRSPGRKPRHPVDDMLGLYILRAAGADGEIRGDPRRAVVAESTFVPQPDTTAEYELNGGCHYVIMPCTYGPGRLGRFHLAVSSATPFQFKAL</sequence>
<evidence type="ECO:0000313" key="8">
    <source>
        <dbReference type="EMBL" id="GLC60688.1"/>
    </source>
</evidence>
<dbReference type="PRINTS" id="PR00704">
    <property type="entry name" value="CALPAIN"/>
</dbReference>
<evidence type="ECO:0000256" key="3">
    <source>
        <dbReference type="ARBA" id="ARBA00022801"/>
    </source>
</evidence>
<accession>A0A9W6F8X9</accession>
<keyword evidence="9" id="KW-1185">Reference proteome</keyword>
<dbReference type="InterPro" id="IPR022682">
    <property type="entry name" value="Calpain_domain_III"/>
</dbReference>
<evidence type="ECO:0000256" key="1">
    <source>
        <dbReference type="ARBA" id="ARBA00007623"/>
    </source>
</evidence>
<dbReference type="PANTHER" id="PTHR10183">
    <property type="entry name" value="CALPAIN"/>
    <property type="match status" value="1"/>
</dbReference>
<dbReference type="AlphaFoldDB" id="A0A9W6F8X9"/>
<dbReference type="GO" id="GO:0006508">
    <property type="term" value="P:proteolysis"/>
    <property type="evidence" value="ECO:0007669"/>
    <property type="project" value="UniProtKB-KW"/>
</dbReference>
<dbReference type="SUPFAM" id="SSF54001">
    <property type="entry name" value="Cysteine proteinases"/>
    <property type="match status" value="1"/>
</dbReference>
<gene>
    <name evidence="8" type="primary">PLESTBF000806</name>
    <name evidence="8" type="ORF">PLESTB_001658400</name>
</gene>
<evidence type="ECO:0000259" key="7">
    <source>
        <dbReference type="PROSITE" id="PS50203"/>
    </source>
</evidence>
<dbReference type="Pfam" id="PF00648">
    <property type="entry name" value="Peptidase_C2"/>
    <property type="match status" value="1"/>
</dbReference>
<dbReference type="SMART" id="SM00230">
    <property type="entry name" value="CysPc"/>
    <property type="match status" value="1"/>
</dbReference>
<organism evidence="8 9">
    <name type="scientific">Pleodorina starrii</name>
    <dbReference type="NCBI Taxonomy" id="330485"/>
    <lineage>
        <taxon>Eukaryota</taxon>
        <taxon>Viridiplantae</taxon>
        <taxon>Chlorophyta</taxon>
        <taxon>core chlorophytes</taxon>
        <taxon>Chlorophyceae</taxon>
        <taxon>CS clade</taxon>
        <taxon>Chlamydomonadales</taxon>
        <taxon>Volvocaceae</taxon>
        <taxon>Pleodorina</taxon>
    </lineage>
</organism>
<keyword evidence="2 8" id="KW-0645">Protease</keyword>
<feature type="region of interest" description="Disordered" evidence="6">
    <location>
        <begin position="1"/>
        <end position="21"/>
    </location>
</feature>
<evidence type="ECO:0000256" key="6">
    <source>
        <dbReference type="SAM" id="MobiDB-lite"/>
    </source>
</evidence>
<comment type="caution">
    <text evidence="8">The sequence shown here is derived from an EMBL/GenBank/DDBJ whole genome shotgun (WGS) entry which is preliminary data.</text>
</comment>
<keyword evidence="4" id="KW-0788">Thiol protease</keyword>
<dbReference type="InterPro" id="IPR022683">
    <property type="entry name" value="Calpain_III"/>
</dbReference>
<evidence type="ECO:0000313" key="9">
    <source>
        <dbReference type="Proteomes" id="UP001165080"/>
    </source>
</evidence>
<feature type="compositionally biased region" description="Gly residues" evidence="6">
    <location>
        <begin position="462"/>
        <end position="478"/>
    </location>
</feature>
<dbReference type="PANTHER" id="PTHR10183:SF379">
    <property type="entry name" value="CALPAIN-5"/>
    <property type="match status" value="1"/>
</dbReference>
<feature type="compositionally biased region" description="Polar residues" evidence="6">
    <location>
        <begin position="1"/>
        <end position="12"/>
    </location>
</feature>
<name>A0A9W6F8X9_9CHLO</name>
<feature type="region of interest" description="Disordered" evidence="6">
    <location>
        <begin position="444"/>
        <end position="478"/>
    </location>
</feature>
<dbReference type="InterPro" id="IPR036213">
    <property type="entry name" value="Calpain_III_sf"/>
</dbReference>
<keyword evidence="3" id="KW-0378">Hydrolase</keyword>
<dbReference type="Proteomes" id="UP001165080">
    <property type="component" value="Unassembled WGS sequence"/>
</dbReference>
<dbReference type="SMART" id="SM00720">
    <property type="entry name" value="calpain_III"/>
    <property type="match status" value="2"/>
</dbReference>
<protein>
    <submittedName>
        <fullName evidence="8">Calpain-type cysteine protease dek1</fullName>
    </submittedName>
</protein>
<dbReference type="Gene3D" id="3.90.70.10">
    <property type="entry name" value="Cysteine proteinases"/>
    <property type="match status" value="1"/>
</dbReference>
<feature type="region of interest" description="Disordered" evidence="6">
    <location>
        <begin position="290"/>
        <end position="316"/>
    </location>
</feature>
<dbReference type="InterPro" id="IPR022684">
    <property type="entry name" value="Calpain_cysteine_protease"/>
</dbReference>
<dbReference type="InterPro" id="IPR001300">
    <property type="entry name" value="Peptidase_C2_calpain_cat"/>
</dbReference>
<evidence type="ECO:0000256" key="2">
    <source>
        <dbReference type="ARBA" id="ARBA00022670"/>
    </source>
</evidence>
<dbReference type="EMBL" id="BRXU01000037">
    <property type="protein sequence ID" value="GLC60688.1"/>
    <property type="molecule type" value="Genomic_DNA"/>
</dbReference>
<dbReference type="Pfam" id="PF01067">
    <property type="entry name" value="Calpain_III"/>
    <property type="match status" value="2"/>
</dbReference>
<dbReference type="Gene3D" id="2.60.120.380">
    <property type="match status" value="3"/>
</dbReference>
<proteinExistence type="inferred from homology"/>
<feature type="domain" description="Calpain catalytic" evidence="7">
    <location>
        <begin position="82"/>
        <end position="410"/>
    </location>
</feature>
<dbReference type="PROSITE" id="PS50203">
    <property type="entry name" value="CALPAIN_CAT"/>
    <property type="match status" value="1"/>
</dbReference>
<evidence type="ECO:0000256" key="4">
    <source>
        <dbReference type="ARBA" id="ARBA00022807"/>
    </source>
</evidence>
<feature type="compositionally biased region" description="Low complexity" evidence="6">
    <location>
        <begin position="444"/>
        <end position="461"/>
    </location>
</feature>
<comment type="similarity">
    <text evidence="1">Belongs to the peptidase C2 family.</text>
</comment>
<comment type="caution">
    <text evidence="5">Lacks conserved residue(s) required for the propagation of feature annotation.</text>
</comment>
<evidence type="ECO:0000256" key="5">
    <source>
        <dbReference type="PROSITE-ProRule" id="PRU00239"/>
    </source>
</evidence>
<reference evidence="8 9" key="1">
    <citation type="journal article" date="2023" name="Commun. Biol.">
        <title>Reorganization of the ancestral sex-determining regions during the evolution of trioecy in Pleodorina starrii.</title>
        <authorList>
            <person name="Takahashi K."/>
            <person name="Suzuki S."/>
            <person name="Kawai-Toyooka H."/>
            <person name="Yamamoto K."/>
            <person name="Hamaji T."/>
            <person name="Ootsuki R."/>
            <person name="Yamaguchi H."/>
            <person name="Kawachi M."/>
            <person name="Higashiyama T."/>
            <person name="Nozaki H."/>
        </authorList>
    </citation>
    <scope>NUCLEOTIDE SEQUENCE [LARGE SCALE GENOMIC DNA]</scope>
    <source>
        <strain evidence="8 9">NIES-4479</strain>
    </source>
</reference>